<evidence type="ECO:0000313" key="7">
    <source>
        <dbReference type="Proteomes" id="UP000072660"/>
    </source>
</evidence>
<keyword evidence="7" id="KW-1185">Reference proteome</keyword>
<dbReference type="AlphaFoldDB" id="A0A139SP55"/>
<dbReference type="EMBL" id="LSZO01000184">
    <property type="protein sequence ID" value="KXU36326.1"/>
    <property type="molecule type" value="Genomic_DNA"/>
</dbReference>
<feature type="chain" id="PRO_5007299359" evidence="4">
    <location>
        <begin position="23"/>
        <end position="456"/>
    </location>
</feature>
<sequence>MIRMPLASVSLLAIAISLAACGDDKTAPANPSTPPAATAPTSAPAAPETNVAAAVEQTEQSDEAAARAVISNYADIALATFGDALETAKKLQAAINAFLENPGAETQQAAKDAWIAARVPYMQAEVFRFGNTFVDDWEAQVNSWPLDEGLIDYVAEGTAVEQGNPAGFANIIANPKIQVGEDEIDLTDITGEALAELNELAGSEANVATGYHAIEFLLWGQDLHEFGAGAGERPWTDYLVGEGATGGHNERRRTYLREVTDLLVKDLEWMVSQWQTDVADNYRATLEAEPAEDGLRKILFGMGSLSLGELAGERMKVSLEAHSTEDEHDCFSDNTHNSHFYNGLGIRNVYLGEYKRVDGRTISGASLSSLVGKADAAADKALKDALDATQQKLQVLVDSANNGEHFDQLIAPENEAGQAKVRDAISALVEQTRAIEKAASAIGVSDLEPDAADHEF</sequence>
<feature type="compositionally biased region" description="Low complexity" evidence="3">
    <location>
        <begin position="27"/>
        <end position="47"/>
    </location>
</feature>
<protein>
    <submittedName>
        <fullName evidence="6">Peptidase</fullName>
    </submittedName>
</protein>
<dbReference type="Proteomes" id="UP000072660">
    <property type="component" value="Unassembled WGS sequence"/>
</dbReference>
<dbReference type="Gene3D" id="1.20.1420.20">
    <property type="entry name" value="M75 peptidase, HXXE motif"/>
    <property type="match status" value="1"/>
</dbReference>
<name>A0A139SP55_9GAMM</name>
<feature type="domain" description="Imelysin-like" evidence="5">
    <location>
        <begin position="77"/>
        <end position="434"/>
    </location>
</feature>
<dbReference type="Pfam" id="PF09375">
    <property type="entry name" value="Peptidase_M75"/>
    <property type="match status" value="1"/>
</dbReference>
<evidence type="ECO:0000256" key="3">
    <source>
        <dbReference type="SAM" id="MobiDB-lite"/>
    </source>
</evidence>
<gene>
    <name evidence="6" type="ORF">AXE65_05155</name>
</gene>
<dbReference type="InterPro" id="IPR038352">
    <property type="entry name" value="Imelysin_sf"/>
</dbReference>
<evidence type="ECO:0000256" key="4">
    <source>
        <dbReference type="SAM" id="SignalP"/>
    </source>
</evidence>
<dbReference type="InterPro" id="IPR018976">
    <property type="entry name" value="Imelysin-like"/>
</dbReference>
<comment type="caution">
    <text evidence="6">The sequence shown here is derived from an EMBL/GenBank/DDBJ whole genome shotgun (WGS) entry which is preliminary data.</text>
</comment>
<dbReference type="CDD" id="cd14657">
    <property type="entry name" value="Imelysin_IrpA-like"/>
    <property type="match status" value="1"/>
</dbReference>
<dbReference type="RefSeq" id="WP_068391912.1">
    <property type="nucleotide sequence ID" value="NZ_LSZO01000184.1"/>
</dbReference>
<evidence type="ECO:0000256" key="1">
    <source>
        <dbReference type="ARBA" id="ARBA00004196"/>
    </source>
</evidence>
<organism evidence="6 7">
    <name type="scientific">Ventosimonas gracilis</name>
    <dbReference type="NCBI Taxonomy" id="1680762"/>
    <lineage>
        <taxon>Bacteria</taxon>
        <taxon>Pseudomonadati</taxon>
        <taxon>Pseudomonadota</taxon>
        <taxon>Gammaproteobacteria</taxon>
        <taxon>Pseudomonadales</taxon>
        <taxon>Ventosimonadaceae</taxon>
        <taxon>Ventosimonas</taxon>
    </lineage>
</organism>
<proteinExistence type="predicted"/>
<dbReference type="PROSITE" id="PS51257">
    <property type="entry name" value="PROKAR_LIPOPROTEIN"/>
    <property type="match status" value="1"/>
</dbReference>
<evidence type="ECO:0000256" key="2">
    <source>
        <dbReference type="ARBA" id="ARBA00022729"/>
    </source>
</evidence>
<evidence type="ECO:0000259" key="5">
    <source>
        <dbReference type="Pfam" id="PF09375"/>
    </source>
</evidence>
<dbReference type="GO" id="GO:0030313">
    <property type="term" value="C:cell envelope"/>
    <property type="evidence" value="ECO:0007669"/>
    <property type="project" value="UniProtKB-SubCell"/>
</dbReference>
<evidence type="ECO:0000313" key="6">
    <source>
        <dbReference type="EMBL" id="KXU36326.1"/>
    </source>
</evidence>
<accession>A0A139SP55</accession>
<comment type="subcellular location">
    <subcellularLocation>
        <location evidence="1">Cell envelope</location>
    </subcellularLocation>
</comment>
<feature type="region of interest" description="Disordered" evidence="3">
    <location>
        <begin position="25"/>
        <end position="47"/>
    </location>
</feature>
<feature type="signal peptide" evidence="4">
    <location>
        <begin position="1"/>
        <end position="22"/>
    </location>
</feature>
<reference evidence="6 7" key="1">
    <citation type="submission" date="2016-02" db="EMBL/GenBank/DDBJ databases">
        <authorList>
            <person name="Wen L."/>
            <person name="He K."/>
            <person name="Yang H."/>
        </authorList>
    </citation>
    <scope>NUCLEOTIDE SEQUENCE [LARGE SCALE GENOMIC DNA]</scope>
    <source>
        <strain evidence="6 7">CV58</strain>
    </source>
</reference>
<dbReference type="OrthoDB" id="9764688at2"/>
<keyword evidence="2 4" id="KW-0732">Signal</keyword>